<dbReference type="OrthoDB" id="2129362at2759"/>
<dbReference type="EMBL" id="KN847044">
    <property type="protein sequence ID" value="KIW25491.1"/>
    <property type="molecule type" value="Genomic_DNA"/>
</dbReference>
<evidence type="ECO:0000313" key="1">
    <source>
        <dbReference type="EMBL" id="KIW25491.1"/>
    </source>
</evidence>
<dbReference type="HOGENOM" id="CLU_1626850_0_0_1"/>
<name>A0A0D1ZCN8_9EURO</name>
<reference evidence="1 2" key="1">
    <citation type="submission" date="2015-01" db="EMBL/GenBank/DDBJ databases">
        <title>The Genome Sequence of Cladophialophora immunda CBS83496.</title>
        <authorList>
            <consortium name="The Broad Institute Genomics Platform"/>
            <person name="Cuomo C."/>
            <person name="de Hoog S."/>
            <person name="Gorbushina A."/>
            <person name="Stielow B."/>
            <person name="Teixiera M."/>
            <person name="Abouelleil A."/>
            <person name="Chapman S.B."/>
            <person name="Priest M."/>
            <person name="Young S.K."/>
            <person name="Wortman J."/>
            <person name="Nusbaum C."/>
            <person name="Birren B."/>
        </authorList>
    </citation>
    <scope>NUCLEOTIDE SEQUENCE [LARGE SCALE GENOMIC DNA]</scope>
    <source>
        <strain evidence="1 2">CBS 83496</strain>
    </source>
</reference>
<gene>
    <name evidence="1" type="ORF">PV07_08657</name>
</gene>
<proteinExistence type="predicted"/>
<sequence>MRNFLGGALDAHNTPVKHQHMGATLSSRKSGVGRCLMDALLDATDRGYLKKGRHEFRVALEVRHLYSTGGGRDLHELIFQVRSFNRPMSPQLLDRIRGAAQGQAPQPSFPLKLQRLAAAIVRGSNPSACNVQERRGLSRGRRRRWARCSGRNAVSLGCQQQQK</sequence>
<dbReference type="STRING" id="569365.A0A0D1ZCN8"/>
<dbReference type="AlphaFoldDB" id="A0A0D1ZCN8"/>
<dbReference type="RefSeq" id="XP_016245707.1">
    <property type="nucleotide sequence ID" value="XM_016395851.1"/>
</dbReference>
<keyword evidence="2" id="KW-1185">Reference proteome</keyword>
<dbReference type="GeneID" id="27347851"/>
<protein>
    <submittedName>
        <fullName evidence="1">Uncharacterized protein</fullName>
    </submittedName>
</protein>
<accession>A0A0D1ZCN8</accession>
<organism evidence="1 2">
    <name type="scientific">Cladophialophora immunda</name>
    <dbReference type="NCBI Taxonomy" id="569365"/>
    <lineage>
        <taxon>Eukaryota</taxon>
        <taxon>Fungi</taxon>
        <taxon>Dikarya</taxon>
        <taxon>Ascomycota</taxon>
        <taxon>Pezizomycotina</taxon>
        <taxon>Eurotiomycetes</taxon>
        <taxon>Chaetothyriomycetidae</taxon>
        <taxon>Chaetothyriales</taxon>
        <taxon>Herpotrichiellaceae</taxon>
        <taxon>Cladophialophora</taxon>
    </lineage>
</organism>
<evidence type="ECO:0000313" key="2">
    <source>
        <dbReference type="Proteomes" id="UP000054466"/>
    </source>
</evidence>
<dbReference type="Proteomes" id="UP000054466">
    <property type="component" value="Unassembled WGS sequence"/>
</dbReference>
<dbReference type="VEuPathDB" id="FungiDB:PV07_08657"/>